<gene>
    <name evidence="6" type="ORF">EVS81_01420</name>
</gene>
<feature type="domain" description="HTH crp-type" evidence="5">
    <location>
        <begin position="158"/>
        <end position="230"/>
    </location>
</feature>
<evidence type="ECO:0000259" key="5">
    <source>
        <dbReference type="PROSITE" id="PS51063"/>
    </source>
</evidence>
<dbReference type="SMART" id="SM00100">
    <property type="entry name" value="cNMP"/>
    <property type="match status" value="1"/>
</dbReference>
<dbReference type="InterPro" id="IPR036390">
    <property type="entry name" value="WH_DNA-bd_sf"/>
</dbReference>
<dbReference type="InterPro" id="IPR050397">
    <property type="entry name" value="Env_Response_Regulators"/>
</dbReference>
<evidence type="ECO:0000313" key="7">
    <source>
        <dbReference type="Proteomes" id="UP000289260"/>
    </source>
</evidence>
<dbReference type="PANTHER" id="PTHR24567">
    <property type="entry name" value="CRP FAMILY TRANSCRIPTIONAL REGULATORY PROTEIN"/>
    <property type="match status" value="1"/>
</dbReference>
<dbReference type="SUPFAM" id="SSF51206">
    <property type="entry name" value="cAMP-binding domain-like"/>
    <property type="match status" value="1"/>
</dbReference>
<dbReference type="Gene3D" id="2.60.120.10">
    <property type="entry name" value="Jelly Rolls"/>
    <property type="match status" value="1"/>
</dbReference>
<evidence type="ECO:0000313" key="6">
    <source>
        <dbReference type="EMBL" id="QBE47654.1"/>
    </source>
</evidence>
<feature type="domain" description="Cyclic nucleotide-binding" evidence="4">
    <location>
        <begin position="24"/>
        <end position="144"/>
    </location>
</feature>
<dbReference type="KEGG" id="ltr:EVS81_01420"/>
<dbReference type="InterPro" id="IPR036388">
    <property type="entry name" value="WH-like_DNA-bd_sf"/>
</dbReference>
<evidence type="ECO:0000256" key="1">
    <source>
        <dbReference type="ARBA" id="ARBA00023015"/>
    </source>
</evidence>
<sequence length="242" mass="25850">MPLAVSTDVDADPANDLCVARVPLFQGLTHAQQVEVAGFARTVRLDAVEQAYTAGSDMSQLMVVHTGQVKIARTSAAGHEQVIRVLGPGDFIGESAFLTGTRPDHAAEALVYTELCVFHHADLGRLVEKHPSIGLRMLQGVSQRLDDTEARLASVILGNLSSRLADYLLSLPATPGPRGAIDVTLPLAKKDIASLLSTTPESLSRQLRKLTDTGVISQQEQGRITITDVTALTALSTHSKRD</sequence>
<keyword evidence="3" id="KW-0804">Transcription</keyword>
<dbReference type="RefSeq" id="WP_130108809.1">
    <property type="nucleotide sequence ID" value="NZ_CP035806.1"/>
</dbReference>
<dbReference type="CDD" id="cd00038">
    <property type="entry name" value="CAP_ED"/>
    <property type="match status" value="1"/>
</dbReference>
<protein>
    <submittedName>
        <fullName evidence="6">Crp/Fnr family transcriptional regulator</fullName>
    </submittedName>
</protein>
<dbReference type="InterPro" id="IPR018490">
    <property type="entry name" value="cNMP-bd_dom_sf"/>
</dbReference>
<dbReference type="GO" id="GO:0003677">
    <property type="term" value="F:DNA binding"/>
    <property type="evidence" value="ECO:0007669"/>
    <property type="project" value="UniProtKB-KW"/>
</dbReference>
<dbReference type="AlphaFoldDB" id="A0A4P6KE43"/>
<dbReference type="PANTHER" id="PTHR24567:SF74">
    <property type="entry name" value="HTH-TYPE TRANSCRIPTIONAL REGULATOR ARCR"/>
    <property type="match status" value="1"/>
</dbReference>
<dbReference type="PROSITE" id="PS51063">
    <property type="entry name" value="HTH_CRP_2"/>
    <property type="match status" value="1"/>
</dbReference>
<dbReference type="GO" id="GO:0003700">
    <property type="term" value="F:DNA-binding transcription factor activity"/>
    <property type="evidence" value="ECO:0007669"/>
    <property type="project" value="TreeGrafter"/>
</dbReference>
<reference evidence="6 7" key="1">
    <citation type="submission" date="2019-02" db="EMBL/GenBank/DDBJ databases">
        <authorList>
            <person name="Sun L."/>
            <person name="Pan D."/>
            <person name="Wu X."/>
        </authorList>
    </citation>
    <scope>NUCLEOTIDE SEQUENCE [LARGE SCALE GENOMIC DNA]</scope>
    <source>
        <strain evidence="6 7">JW-1</strain>
    </source>
</reference>
<organism evidence="6 7">
    <name type="scientific">Leucobacter triazinivorans</name>
    <dbReference type="NCBI Taxonomy" id="1784719"/>
    <lineage>
        <taxon>Bacteria</taxon>
        <taxon>Bacillati</taxon>
        <taxon>Actinomycetota</taxon>
        <taxon>Actinomycetes</taxon>
        <taxon>Micrococcales</taxon>
        <taxon>Microbacteriaceae</taxon>
        <taxon>Leucobacter</taxon>
    </lineage>
</organism>
<keyword evidence="7" id="KW-1185">Reference proteome</keyword>
<dbReference type="Pfam" id="PF13545">
    <property type="entry name" value="HTH_Crp_2"/>
    <property type="match status" value="1"/>
</dbReference>
<dbReference type="PROSITE" id="PS50042">
    <property type="entry name" value="CNMP_BINDING_3"/>
    <property type="match status" value="1"/>
</dbReference>
<dbReference type="SMART" id="SM00419">
    <property type="entry name" value="HTH_CRP"/>
    <property type="match status" value="1"/>
</dbReference>
<proteinExistence type="predicted"/>
<accession>A0A4P6KE43</accession>
<dbReference type="EMBL" id="CP035806">
    <property type="protein sequence ID" value="QBE47654.1"/>
    <property type="molecule type" value="Genomic_DNA"/>
</dbReference>
<evidence type="ECO:0000259" key="4">
    <source>
        <dbReference type="PROSITE" id="PS50042"/>
    </source>
</evidence>
<dbReference type="Pfam" id="PF00027">
    <property type="entry name" value="cNMP_binding"/>
    <property type="match status" value="1"/>
</dbReference>
<keyword evidence="1" id="KW-0805">Transcription regulation</keyword>
<dbReference type="InterPro" id="IPR014710">
    <property type="entry name" value="RmlC-like_jellyroll"/>
</dbReference>
<dbReference type="InterPro" id="IPR012318">
    <property type="entry name" value="HTH_CRP"/>
</dbReference>
<dbReference type="Proteomes" id="UP000289260">
    <property type="component" value="Chromosome"/>
</dbReference>
<evidence type="ECO:0000256" key="3">
    <source>
        <dbReference type="ARBA" id="ARBA00023163"/>
    </source>
</evidence>
<evidence type="ECO:0000256" key="2">
    <source>
        <dbReference type="ARBA" id="ARBA00023125"/>
    </source>
</evidence>
<dbReference type="OrthoDB" id="156829at2"/>
<dbReference type="GO" id="GO:0005829">
    <property type="term" value="C:cytosol"/>
    <property type="evidence" value="ECO:0007669"/>
    <property type="project" value="TreeGrafter"/>
</dbReference>
<dbReference type="Gene3D" id="1.10.10.10">
    <property type="entry name" value="Winged helix-like DNA-binding domain superfamily/Winged helix DNA-binding domain"/>
    <property type="match status" value="1"/>
</dbReference>
<name>A0A4P6KE43_9MICO</name>
<dbReference type="InterPro" id="IPR000595">
    <property type="entry name" value="cNMP-bd_dom"/>
</dbReference>
<keyword evidence="2" id="KW-0238">DNA-binding</keyword>
<dbReference type="SUPFAM" id="SSF46785">
    <property type="entry name" value="Winged helix' DNA-binding domain"/>
    <property type="match status" value="1"/>
</dbReference>